<proteinExistence type="predicted"/>
<organism evidence="1 2">
    <name type="scientific">Anaerobutyricum hallii</name>
    <dbReference type="NCBI Taxonomy" id="39488"/>
    <lineage>
        <taxon>Bacteria</taxon>
        <taxon>Bacillati</taxon>
        <taxon>Bacillota</taxon>
        <taxon>Clostridia</taxon>
        <taxon>Lachnospirales</taxon>
        <taxon>Lachnospiraceae</taxon>
        <taxon>Anaerobutyricum</taxon>
    </lineage>
</organism>
<dbReference type="AlphaFoldDB" id="A0A415G2F6"/>
<dbReference type="RefSeq" id="WP_118315425.1">
    <property type="nucleotide sequence ID" value="NZ_QRNJ01000145.1"/>
</dbReference>
<sequence length="299" mass="34168">MNGGTENEKKYSYIAIILIVFLFSACQKKEEKFNSTTKTSNSTESTNSIPDEIKSLLALGKYDDTIEINGERDSFSIIKKKQKFLFPKCRILSISYSTFSEDSTFLSLNKKEILKLIDLIEDSPILKNGDSLSNYGVNDNTKEKYAKLCIVYENSHGDLQNVSLNTFKGDILHFYDFNGEDYRIGPNKQLVDFIIKHTGYRVLPATAFDKIEKITVKYNNKEYNLSAQNTAKFIKIIKKLDKRQDEFHDYNFTALAYTSDGDIYHIKAGIGEYSENDIAIEGACYEGTEEITQLLEKHD</sequence>
<comment type="caution">
    <text evidence="1">The sequence shown here is derived from an EMBL/GenBank/DDBJ whole genome shotgun (WGS) entry which is preliminary data.</text>
</comment>
<reference evidence="1 2" key="1">
    <citation type="submission" date="2018-08" db="EMBL/GenBank/DDBJ databases">
        <title>A genome reference for cultivated species of the human gut microbiota.</title>
        <authorList>
            <person name="Zou Y."/>
            <person name="Xue W."/>
            <person name="Luo G."/>
        </authorList>
    </citation>
    <scope>NUCLEOTIDE SEQUENCE [LARGE SCALE GENOMIC DNA]</scope>
    <source>
        <strain evidence="1 2">AF45-14BH</strain>
    </source>
</reference>
<evidence type="ECO:0008006" key="3">
    <source>
        <dbReference type="Google" id="ProtNLM"/>
    </source>
</evidence>
<dbReference type="Proteomes" id="UP000283497">
    <property type="component" value="Unassembled WGS sequence"/>
</dbReference>
<dbReference type="EMBL" id="QRNJ01000145">
    <property type="protein sequence ID" value="RHK31327.1"/>
    <property type="molecule type" value="Genomic_DNA"/>
</dbReference>
<evidence type="ECO:0000313" key="1">
    <source>
        <dbReference type="EMBL" id="RHK31327.1"/>
    </source>
</evidence>
<accession>A0A415G2F6</accession>
<name>A0A415G2F6_9FIRM</name>
<protein>
    <recommendedName>
        <fullName evidence="3">Prokaryotic membrane lipoprotein lipid attachment site profile</fullName>
    </recommendedName>
</protein>
<evidence type="ECO:0000313" key="2">
    <source>
        <dbReference type="Proteomes" id="UP000283497"/>
    </source>
</evidence>
<gene>
    <name evidence="1" type="ORF">DW068_17495</name>
</gene>